<organism evidence="1 2">
    <name type="scientific">Thalassovita mediterranea</name>
    <dbReference type="NCBI Taxonomy" id="340021"/>
    <lineage>
        <taxon>Bacteria</taxon>
        <taxon>Pseudomonadati</taxon>
        <taxon>Pseudomonadota</taxon>
        <taxon>Alphaproteobacteria</taxon>
        <taxon>Rhodobacterales</taxon>
        <taxon>Roseobacteraceae</taxon>
        <taxon>Thalassovita</taxon>
    </lineage>
</organism>
<dbReference type="AlphaFoldDB" id="A0A0P1H3L9"/>
<keyword evidence="2" id="KW-1185">Reference proteome</keyword>
<protein>
    <recommendedName>
        <fullName evidence="3">ACR</fullName>
    </recommendedName>
</protein>
<dbReference type="PANTHER" id="PTHR37953:SF1">
    <property type="entry name" value="UPF0127 PROTEIN MJ1496"/>
    <property type="match status" value="1"/>
</dbReference>
<gene>
    <name evidence="1" type="ORF">TM5383_00645</name>
</gene>
<dbReference type="PANTHER" id="PTHR37953">
    <property type="entry name" value="UPF0127 PROTEIN MJ1496"/>
    <property type="match status" value="1"/>
</dbReference>
<dbReference type="STRING" id="340021.TM5383_00645"/>
<dbReference type="Gene3D" id="2.60.120.1140">
    <property type="entry name" value="Protein of unknown function DUF192"/>
    <property type="match status" value="1"/>
</dbReference>
<evidence type="ECO:0008006" key="3">
    <source>
        <dbReference type="Google" id="ProtNLM"/>
    </source>
</evidence>
<dbReference type="EMBL" id="CYSF01000005">
    <property type="protein sequence ID" value="CUH83457.1"/>
    <property type="molecule type" value="Genomic_DNA"/>
</dbReference>
<name>A0A0P1H3L9_9RHOB</name>
<accession>A0A0P1H3L9</accession>
<reference evidence="1 2" key="1">
    <citation type="submission" date="2015-09" db="EMBL/GenBank/DDBJ databases">
        <authorList>
            <consortium name="Swine Surveillance"/>
        </authorList>
    </citation>
    <scope>NUCLEOTIDE SEQUENCE [LARGE SCALE GENOMIC DNA]</scope>
    <source>
        <strain evidence="1 2">CECT 8383</strain>
    </source>
</reference>
<dbReference type="RefSeq" id="WP_058317615.1">
    <property type="nucleotide sequence ID" value="NZ_CYSF01000005.1"/>
</dbReference>
<dbReference type="InterPro" id="IPR038695">
    <property type="entry name" value="Saro_0823-like_sf"/>
</dbReference>
<sequence>MTDQRSTDQKGRRGHIGLAAFLLAVVPQIAIAECRLDRVDLRGDWGQASFQVELADEPEERQRGLMFRREMAPRAGMLFAYGREQTVAFWMRNTYLALDLIFTDGQGVVQRIHYDAVPLDETLIHGGNNIQYVLEVNAGMAARLRLDVGSELRHPAIKDAAWSCE</sequence>
<dbReference type="Proteomes" id="UP000051681">
    <property type="component" value="Unassembled WGS sequence"/>
</dbReference>
<evidence type="ECO:0000313" key="2">
    <source>
        <dbReference type="Proteomes" id="UP000051681"/>
    </source>
</evidence>
<dbReference type="OrthoDB" id="9808290at2"/>
<evidence type="ECO:0000313" key="1">
    <source>
        <dbReference type="EMBL" id="CUH83457.1"/>
    </source>
</evidence>
<proteinExistence type="predicted"/>
<dbReference type="Pfam" id="PF02643">
    <property type="entry name" value="DUF192"/>
    <property type="match status" value="1"/>
</dbReference>
<dbReference type="InterPro" id="IPR003795">
    <property type="entry name" value="DUF192"/>
</dbReference>